<sequence length="910" mass="99304">MHSKRSHHSINSKKVVSALLVSMVALSSGTAAFAAETTSPVTNQVVTTSSSVFSDVKSGFFAEKHIYKLAAQGILLGDKGLFRPNDGVTQQEAITMAIRFMNIQDQMNSGPVITWPTNFTVGNYFKPYVTLAFQKKLLDTKLVTDDAKSKTAWGEKKANREWIAELLVRAIGKEADAASSANKATTFADNSKISASKLGFVNAAIEMGLTKGVEGNRFDPLGSVTRGQLATFFSRGEALMDTKYANANEGIVTAVSDKSISLFVNGSVHSYSLNNTTSYYTSDSETKIPLTDVKLYSKVMVIENSGKAVYVEVTDPKEQLENIETTFERLFPGNSIGVSNNTAFASYTYDNNTLFQDVNGNKIEPKDLTAGSQIVIKRENFTANKSLVMVQVKTGVVNKSGTGTLETVESNTKTVTIKNALGTTESYKWDDRLIVSYQKEILSPAELKNGSAIKYTIQNNIIQSIEVTQAVERTLRGSIYEVGTNGTTLTYKRDGGALEVKLLSDKPEIVIQGIDKPLLSDLIGDKTAGDQVELTLDAKELVTKIVVLNRQMEQKPSSTVVSYDAKSKLLTVLDANKKPFVFTLDDKTKLIYNSSTPTLTGMESLLTSNRRINVSYIGNRALSLEVVYKYDGTITAIDTASRKITLQGSGDQSITVPYSNPTIEMYGKSNVSMSDVKIGSSVSLVLSNNQDTVQSILMKSVIQFELVSVDTAANRIIVKSDGSTNQLYLDKAVIIGDSGQSLKISDLQAGQILNITLSGNTAANVQNIKLLIGQVLTADTATSSVTVKDYNGSTEVFKINGALKILRAGSINTNLSSLVATDRVEIRKDVDGTTIIKVLNLVTRDFWKYDSSTREFFVKRQYTTENNRYVLAPNAYIHQGDTTLLVQSLKENDNIVLYLNNDVIVEVRKP</sequence>
<feature type="chain" id="PRO_5046170857" evidence="1">
    <location>
        <begin position="35"/>
        <end position="910"/>
    </location>
</feature>
<protein>
    <submittedName>
        <fullName evidence="3">S-layer homology domain-containing protein</fullName>
    </submittedName>
</protein>
<evidence type="ECO:0000259" key="2">
    <source>
        <dbReference type="PROSITE" id="PS51272"/>
    </source>
</evidence>
<dbReference type="PROSITE" id="PS51272">
    <property type="entry name" value="SLH"/>
    <property type="match status" value="2"/>
</dbReference>
<evidence type="ECO:0000256" key="1">
    <source>
        <dbReference type="SAM" id="SignalP"/>
    </source>
</evidence>
<dbReference type="Pfam" id="PF00395">
    <property type="entry name" value="SLH"/>
    <property type="match status" value="2"/>
</dbReference>
<comment type="caution">
    <text evidence="3">The sequence shown here is derived from an EMBL/GenBank/DDBJ whole genome shotgun (WGS) entry which is preliminary data.</text>
</comment>
<dbReference type="EMBL" id="FTNK01000001">
    <property type="protein sequence ID" value="SIQ27948.1"/>
    <property type="molecule type" value="Genomic_DNA"/>
</dbReference>
<feature type="domain" description="SLH" evidence="2">
    <location>
        <begin position="184"/>
        <end position="247"/>
    </location>
</feature>
<accession>A0ABY1JJ76</accession>
<reference evidence="3 4" key="1">
    <citation type="submission" date="2017-01" db="EMBL/GenBank/DDBJ databases">
        <authorList>
            <person name="Varghese N."/>
            <person name="Submissions S."/>
        </authorList>
    </citation>
    <scope>NUCLEOTIDE SEQUENCE [LARGE SCALE GENOMIC DNA]</scope>
    <source>
        <strain evidence="3 4">ATCC 23464</strain>
    </source>
</reference>
<evidence type="ECO:0000313" key="4">
    <source>
        <dbReference type="Proteomes" id="UP000186666"/>
    </source>
</evidence>
<proteinExistence type="predicted"/>
<dbReference type="InterPro" id="IPR001119">
    <property type="entry name" value="SLH_dom"/>
</dbReference>
<gene>
    <name evidence="3" type="ORF">SAMN05421578_10117</name>
</gene>
<feature type="domain" description="SLH" evidence="2">
    <location>
        <begin position="49"/>
        <end position="111"/>
    </location>
</feature>
<dbReference type="RefSeq" id="WP_068590412.1">
    <property type="nucleotide sequence ID" value="NZ_FTNK01000001.1"/>
</dbReference>
<feature type="signal peptide" evidence="1">
    <location>
        <begin position="1"/>
        <end position="34"/>
    </location>
</feature>
<keyword evidence="4" id="KW-1185">Reference proteome</keyword>
<evidence type="ECO:0000313" key="3">
    <source>
        <dbReference type="EMBL" id="SIQ27948.1"/>
    </source>
</evidence>
<keyword evidence="1" id="KW-0732">Signal</keyword>
<dbReference type="Proteomes" id="UP000186666">
    <property type="component" value="Unassembled WGS sequence"/>
</dbReference>
<organism evidence="3 4">
    <name type="scientific">Paenibacillus macquariensis</name>
    <dbReference type="NCBI Taxonomy" id="948756"/>
    <lineage>
        <taxon>Bacteria</taxon>
        <taxon>Bacillati</taxon>
        <taxon>Bacillota</taxon>
        <taxon>Bacilli</taxon>
        <taxon>Bacillales</taxon>
        <taxon>Paenibacillaceae</taxon>
        <taxon>Paenibacillus</taxon>
    </lineage>
</organism>
<name>A0ABY1JJ76_9BACL</name>